<accession>A0A0F9ABI0</accession>
<gene>
    <name evidence="1" type="ORF">LCGC14_2671140</name>
</gene>
<protein>
    <submittedName>
        <fullName evidence="1">Uncharacterized protein</fullName>
    </submittedName>
</protein>
<dbReference type="Gene3D" id="1.10.10.10">
    <property type="entry name" value="Winged helix-like DNA-binding domain superfamily/Winged helix DNA-binding domain"/>
    <property type="match status" value="1"/>
</dbReference>
<name>A0A0F9ABI0_9ZZZZ</name>
<organism evidence="1">
    <name type="scientific">marine sediment metagenome</name>
    <dbReference type="NCBI Taxonomy" id="412755"/>
    <lineage>
        <taxon>unclassified sequences</taxon>
        <taxon>metagenomes</taxon>
        <taxon>ecological metagenomes</taxon>
    </lineage>
</organism>
<sequence length="106" mass="12112">MMASLALAGRRSPLNDYAHESLFDGLTASKSLDDIRLKGLLHRVYRLMLDHRWRTLEEIKKEVGGSEAGVSARLRDLRKEKFGAMTINKKRLGDGKRGLWVYRLEA</sequence>
<proteinExistence type="predicted"/>
<reference evidence="1" key="1">
    <citation type="journal article" date="2015" name="Nature">
        <title>Complex archaea that bridge the gap between prokaryotes and eukaryotes.</title>
        <authorList>
            <person name="Spang A."/>
            <person name="Saw J.H."/>
            <person name="Jorgensen S.L."/>
            <person name="Zaremba-Niedzwiedzka K."/>
            <person name="Martijn J."/>
            <person name="Lind A.E."/>
            <person name="van Eijk R."/>
            <person name="Schleper C."/>
            <person name="Guy L."/>
            <person name="Ettema T.J."/>
        </authorList>
    </citation>
    <scope>NUCLEOTIDE SEQUENCE</scope>
</reference>
<dbReference type="EMBL" id="LAZR01046838">
    <property type="protein sequence ID" value="KKK95605.1"/>
    <property type="molecule type" value="Genomic_DNA"/>
</dbReference>
<dbReference type="InterPro" id="IPR036388">
    <property type="entry name" value="WH-like_DNA-bd_sf"/>
</dbReference>
<comment type="caution">
    <text evidence="1">The sequence shown here is derived from an EMBL/GenBank/DDBJ whole genome shotgun (WGS) entry which is preliminary data.</text>
</comment>
<evidence type="ECO:0000313" key="1">
    <source>
        <dbReference type="EMBL" id="KKK95605.1"/>
    </source>
</evidence>
<dbReference type="AlphaFoldDB" id="A0A0F9ABI0"/>